<dbReference type="Proteomes" id="UP000886724">
    <property type="component" value="Unassembled WGS sequence"/>
</dbReference>
<evidence type="ECO:0000256" key="1">
    <source>
        <dbReference type="SAM" id="Phobius"/>
    </source>
</evidence>
<feature type="transmembrane region" description="Helical" evidence="1">
    <location>
        <begin position="121"/>
        <end position="146"/>
    </location>
</feature>
<keyword evidence="1" id="KW-0812">Transmembrane</keyword>
<evidence type="ECO:0000259" key="2">
    <source>
        <dbReference type="Pfam" id="PF14501"/>
    </source>
</evidence>
<keyword evidence="1" id="KW-0472">Membrane</keyword>
<dbReference type="InterPro" id="IPR036890">
    <property type="entry name" value="HATPase_C_sf"/>
</dbReference>
<dbReference type="PANTHER" id="PTHR40448:SF1">
    <property type="entry name" value="TWO-COMPONENT SENSOR HISTIDINE KINASE"/>
    <property type="match status" value="1"/>
</dbReference>
<dbReference type="AlphaFoldDB" id="A0A9D1XNG2"/>
<feature type="domain" description="Sensor histidine kinase NatK-like C-terminal" evidence="2">
    <location>
        <begin position="328"/>
        <end position="417"/>
    </location>
</feature>
<dbReference type="InterPro" id="IPR032834">
    <property type="entry name" value="NatK-like_C"/>
</dbReference>
<feature type="transmembrane region" description="Helical" evidence="1">
    <location>
        <begin position="93"/>
        <end position="115"/>
    </location>
</feature>
<gene>
    <name evidence="3" type="ORF">H9980_11390</name>
</gene>
<feature type="transmembrane region" description="Helical" evidence="1">
    <location>
        <begin position="61"/>
        <end position="81"/>
    </location>
</feature>
<feature type="transmembrane region" description="Helical" evidence="1">
    <location>
        <begin position="188"/>
        <end position="209"/>
    </location>
</feature>
<reference evidence="3" key="1">
    <citation type="journal article" date="2021" name="PeerJ">
        <title>Extensive microbial diversity within the chicken gut microbiome revealed by metagenomics and culture.</title>
        <authorList>
            <person name="Gilroy R."/>
            <person name="Ravi A."/>
            <person name="Getino M."/>
            <person name="Pursley I."/>
            <person name="Horton D.L."/>
            <person name="Alikhan N.F."/>
            <person name="Baker D."/>
            <person name="Gharbi K."/>
            <person name="Hall N."/>
            <person name="Watson M."/>
            <person name="Adriaenssens E.M."/>
            <person name="Foster-Nyarko E."/>
            <person name="Jarju S."/>
            <person name="Secka A."/>
            <person name="Antonio M."/>
            <person name="Oren A."/>
            <person name="Chaudhuri R.R."/>
            <person name="La Ragione R."/>
            <person name="Hildebrand F."/>
            <person name="Pallen M.J."/>
        </authorList>
    </citation>
    <scope>NUCLEOTIDE SEQUENCE</scope>
    <source>
        <strain evidence="3">ChiGjej1B1-14440</strain>
    </source>
</reference>
<feature type="transmembrane region" description="Helical" evidence="1">
    <location>
        <begin position="158"/>
        <end position="182"/>
    </location>
</feature>
<dbReference type="Pfam" id="PF14501">
    <property type="entry name" value="HATPase_c_5"/>
    <property type="match status" value="1"/>
</dbReference>
<dbReference type="Gene3D" id="3.30.565.10">
    <property type="entry name" value="Histidine kinase-like ATPase, C-terminal domain"/>
    <property type="match status" value="1"/>
</dbReference>
<sequence length="419" mass="47517">MINFLIEYIYSLMYVIGLTFIISLVIPNVRKQNTVKLMISAIIYAIVVNIVTYSTADFASWFIIGNLICMATDFIYCGFITNQYKLSNLLVTILYYNIFSISSSVLVSTTMLYILSDYLNVLMGSGRCLVIAMINIFSIFISYNILKNKEYIFDGLPTINILFYTVINVIELLIVLLLNTILSTSNDINITISIILMALLLVLVDYFILSSSENFIEKGKLELLENSYSITKQYLEDLRHEQLELNKFKHDFSNHLNVLNGLVNNDSLEAKKYLTKLNENLKEIKQVVFSGNSVVDSIINFKINLNPDINFETNLMVKKEINIPENKLSSLLFNLIDNAIAAARDTNDKTVTIKIISKNDMLLIEISNSANKEPSFITTKGKGHGNGMMIIKEIVSSLGGMINYKYNQNLVSFRIIISE</sequence>
<feature type="transmembrane region" description="Helical" evidence="1">
    <location>
        <begin position="37"/>
        <end position="55"/>
    </location>
</feature>
<evidence type="ECO:0000313" key="4">
    <source>
        <dbReference type="Proteomes" id="UP000886724"/>
    </source>
</evidence>
<protein>
    <submittedName>
        <fullName evidence="3">GHKL domain-containing protein</fullName>
    </submittedName>
</protein>
<name>A0A9D1XNG2_9FIRM</name>
<keyword evidence="1" id="KW-1133">Transmembrane helix</keyword>
<dbReference type="SUPFAM" id="SSF55874">
    <property type="entry name" value="ATPase domain of HSP90 chaperone/DNA topoisomerase II/histidine kinase"/>
    <property type="match status" value="1"/>
</dbReference>
<comment type="caution">
    <text evidence="3">The sequence shown here is derived from an EMBL/GenBank/DDBJ whole genome shotgun (WGS) entry which is preliminary data.</text>
</comment>
<dbReference type="EMBL" id="DXET01000253">
    <property type="protein sequence ID" value="HIX82554.1"/>
    <property type="molecule type" value="Genomic_DNA"/>
</dbReference>
<organism evidence="3 4">
    <name type="scientific">Candidatus Erysipelatoclostridium merdavium</name>
    <dbReference type="NCBI Taxonomy" id="2838566"/>
    <lineage>
        <taxon>Bacteria</taxon>
        <taxon>Bacillati</taxon>
        <taxon>Bacillota</taxon>
        <taxon>Erysipelotrichia</taxon>
        <taxon>Erysipelotrichales</taxon>
        <taxon>Erysipelotrichales incertae sedis</taxon>
    </lineage>
</organism>
<dbReference type="GO" id="GO:0042802">
    <property type="term" value="F:identical protein binding"/>
    <property type="evidence" value="ECO:0007669"/>
    <property type="project" value="TreeGrafter"/>
</dbReference>
<reference evidence="3" key="2">
    <citation type="submission" date="2021-04" db="EMBL/GenBank/DDBJ databases">
        <authorList>
            <person name="Gilroy R."/>
        </authorList>
    </citation>
    <scope>NUCLEOTIDE SEQUENCE</scope>
    <source>
        <strain evidence="3">ChiGjej1B1-14440</strain>
    </source>
</reference>
<feature type="transmembrane region" description="Helical" evidence="1">
    <location>
        <begin position="6"/>
        <end position="25"/>
    </location>
</feature>
<accession>A0A9D1XNG2</accession>
<dbReference type="PANTHER" id="PTHR40448">
    <property type="entry name" value="TWO-COMPONENT SENSOR HISTIDINE KINASE"/>
    <property type="match status" value="1"/>
</dbReference>
<evidence type="ECO:0000313" key="3">
    <source>
        <dbReference type="EMBL" id="HIX82554.1"/>
    </source>
</evidence>
<proteinExistence type="predicted"/>